<keyword evidence="3" id="KW-1185">Reference proteome</keyword>
<feature type="compositionally biased region" description="Basic and acidic residues" evidence="1">
    <location>
        <begin position="1"/>
        <end position="13"/>
    </location>
</feature>
<evidence type="ECO:0000256" key="1">
    <source>
        <dbReference type="SAM" id="MobiDB-lite"/>
    </source>
</evidence>
<name>A0ABR4LMZ5_9EURO</name>
<dbReference type="RefSeq" id="XP_070884478.1">
    <property type="nucleotide sequence ID" value="XM_071033295.1"/>
</dbReference>
<evidence type="ECO:0000313" key="2">
    <source>
        <dbReference type="EMBL" id="KAL2865499.1"/>
    </source>
</evidence>
<comment type="caution">
    <text evidence="2">The sequence shown here is derived from an EMBL/GenBank/DDBJ whole genome shotgun (WGS) entry which is preliminary data.</text>
</comment>
<evidence type="ECO:0000313" key="3">
    <source>
        <dbReference type="Proteomes" id="UP001610432"/>
    </source>
</evidence>
<protein>
    <recommendedName>
        <fullName evidence="4">Fungal-type protein kinase domain-containing protein</fullName>
    </recommendedName>
</protein>
<dbReference type="GeneID" id="98148367"/>
<reference evidence="2 3" key="1">
    <citation type="submission" date="2024-07" db="EMBL/GenBank/DDBJ databases">
        <title>Section-level genome sequencing and comparative genomics of Aspergillus sections Usti and Cavernicolus.</title>
        <authorList>
            <consortium name="Lawrence Berkeley National Laboratory"/>
            <person name="Nybo J.L."/>
            <person name="Vesth T.C."/>
            <person name="Theobald S."/>
            <person name="Frisvad J.C."/>
            <person name="Larsen T.O."/>
            <person name="Kjaerboelling I."/>
            <person name="Rothschild-Mancinelli K."/>
            <person name="Lyhne E.K."/>
            <person name="Kogle M.E."/>
            <person name="Barry K."/>
            <person name="Clum A."/>
            <person name="Na H."/>
            <person name="Ledsgaard L."/>
            <person name="Lin J."/>
            <person name="Lipzen A."/>
            <person name="Kuo A."/>
            <person name="Riley R."/>
            <person name="Mondo S."/>
            <person name="Labutti K."/>
            <person name="Haridas S."/>
            <person name="Pangalinan J."/>
            <person name="Salamov A.A."/>
            <person name="Simmons B.A."/>
            <person name="Magnuson J.K."/>
            <person name="Chen J."/>
            <person name="Drula E."/>
            <person name="Henrissat B."/>
            <person name="Wiebenga A."/>
            <person name="Lubbers R.J."/>
            <person name="Gomes A.C."/>
            <person name="Macurrencykelacurrency M.R."/>
            <person name="Stajich J."/>
            <person name="Grigoriev I.V."/>
            <person name="Mortensen U.H."/>
            <person name="De Vries R.P."/>
            <person name="Baker S.E."/>
            <person name="Andersen M.R."/>
        </authorList>
    </citation>
    <scope>NUCLEOTIDE SEQUENCE [LARGE SCALE GENOMIC DNA]</scope>
    <source>
        <strain evidence="2 3">CBS 449.75</strain>
    </source>
</reference>
<evidence type="ECO:0008006" key="4">
    <source>
        <dbReference type="Google" id="ProtNLM"/>
    </source>
</evidence>
<accession>A0ABR4LMZ5</accession>
<feature type="region of interest" description="Disordered" evidence="1">
    <location>
        <begin position="1"/>
        <end position="24"/>
    </location>
</feature>
<proteinExistence type="predicted"/>
<dbReference type="Proteomes" id="UP001610432">
    <property type="component" value="Unassembled WGS sequence"/>
</dbReference>
<sequence>MLVIRPIEKRTEDPEGGDSGPEAPPLFALRSEISEDMPDWKDIYRLFGVRGTPLGGPSQDLRPYGQAPHAKEICMASFRQKLGKRMEEQTRDRLMGDDWHKVLDESHDTLLRAILERCVQARKEALGPSAHTRHPIIRHSTTVSQGVVLPYTKQKRTFLADASHTVAFADSDGNLRDYFVIRRCCGRITSQLPMFVYMGIIHERLKREGKNSVVYGLHTDIETSTSIR</sequence>
<gene>
    <name evidence="2" type="ORF">BJX67DRAFT_382730</name>
</gene>
<organism evidence="2 3">
    <name type="scientific">Aspergillus lucknowensis</name>
    <dbReference type="NCBI Taxonomy" id="176173"/>
    <lineage>
        <taxon>Eukaryota</taxon>
        <taxon>Fungi</taxon>
        <taxon>Dikarya</taxon>
        <taxon>Ascomycota</taxon>
        <taxon>Pezizomycotina</taxon>
        <taxon>Eurotiomycetes</taxon>
        <taxon>Eurotiomycetidae</taxon>
        <taxon>Eurotiales</taxon>
        <taxon>Aspergillaceae</taxon>
        <taxon>Aspergillus</taxon>
        <taxon>Aspergillus subgen. Nidulantes</taxon>
    </lineage>
</organism>
<dbReference type="EMBL" id="JBFXLQ010000031">
    <property type="protein sequence ID" value="KAL2865499.1"/>
    <property type="molecule type" value="Genomic_DNA"/>
</dbReference>